<comment type="caution">
    <text evidence="1">The sequence shown here is derived from an EMBL/GenBank/DDBJ whole genome shotgun (WGS) entry which is preliminary data.</text>
</comment>
<keyword evidence="2" id="KW-1185">Reference proteome</keyword>
<name>A0A0A6XC14_ACTUT</name>
<dbReference type="Proteomes" id="UP000054537">
    <property type="component" value="Unassembled WGS sequence"/>
</dbReference>
<dbReference type="eggNOG" id="ENOG5031SYP">
    <property type="taxonomic scope" value="Bacteria"/>
</dbReference>
<protein>
    <submittedName>
        <fullName evidence="1">Uncharacterized protein</fullName>
    </submittedName>
</protein>
<dbReference type="EMBL" id="JRTT01000009">
    <property type="protein sequence ID" value="KHD77647.1"/>
    <property type="molecule type" value="Genomic_DNA"/>
</dbReference>
<dbReference type="AlphaFoldDB" id="A0A0A6XC14"/>
<accession>A0A0A6XC14</accession>
<evidence type="ECO:0000313" key="1">
    <source>
        <dbReference type="EMBL" id="KHD77647.1"/>
    </source>
</evidence>
<organism evidence="1 2">
    <name type="scientific">Actinoplanes utahensis</name>
    <dbReference type="NCBI Taxonomy" id="1869"/>
    <lineage>
        <taxon>Bacteria</taxon>
        <taxon>Bacillati</taxon>
        <taxon>Actinomycetota</taxon>
        <taxon>Actinomycetes</taxon>
        <taxon>Micromonosporales</taxon>
        <taxon>Micromonosporaceae</taxon>
        <taxon>Actinoplanes</taxon>
    </lineage>
</organism>
<proteinExistence type="predicted"/>
<gene>
    <name evidence="1" type="ORF">MB27_09170</name>
</gene>
<evidence type="ECO:0000313" key="2">
    <source>
        <dbReference type="Proteomes" id="UP000054537"/>
    </source>
</evidence>
<dbReference type="RefSeq" id="WP_043523782.1">
    <property type="nucleotide sequence ID" value="NZ_BAABKU010000022.1"/>
</dbReference>
<sequence>MATDSHQPMNFALVSRVLVSVAAEVATGVQRAVVGPANVRTARENAWDAIQADRARAAARAETARAVAAMLADRPAPSHRLRAAKRGTSLAGTR</sequence>
<reference evidence="1 2" key="1">
    <citation type="submission" date="2014-10" db="EMBL/GenBank/DDBJ databases">
        <title>Draft genome sequence of Actinoplanes utahensis NRRL 12052.</title>
        <authorList>
            <person name="Velasco-Bucheli B."/>
            <person name="del Cerro C."/>
            <person name="Hormigo D."/>
            <person name="Garcia J.L."/>
            <person name="Acebal C."/>
            <person name="Arroyo M."/>
            <person name="de la Mata I."/>
        </authorList>
    </citation>
    <scope>NUCLEOTIDE SEQUENCE [LARGE SCALE GENOMIC DNA]</scope>
    <source>
        <strain evidence="1 2">NRRL 12052</strain>
    </source>
</reference>